<proteinExistence type="predicted"/>
<sequence length="259" mass="29201">MERAVCRATSTYTALIPPLLSQAYSTRPLVKQWTPPGVKQWALPSSVIWETNQAVKDFAALHRITNIDALKTIPKQTKLKVLRVYASRTHAFDPQHEQYLQYQEHSMTRKILWRCYEWKVKRPLWFYSTAVAADGCTAVMRRQSEGKAMAAIKAAVKANGFGIDGIELDGRGRVIYGTIRLVISSPRSLLDLEWSELVDYLASLVRYQILPTYAQLPGYPRRSSSASKLAPKSAPKQATRSSPRPIPKPKGKPESFTII</sequence>
<organism evidence="2 3">
    <name type="scientific">Triangularia verruculosa</name>
    <dbReference type="NCBI Taxonomy" id="2587418"/>
    <lineage>
        <taxon>Eukaryota</taxon>
        <taxon>Fungi</taxon>
        <taxon>Dikarya</taxon>
        <taxon>Ascomycota</taxon>
        <taxon>Pezizomycotina</taxon>
        <taxon>Sordariomycetes</taxon>
        <taxon>Sordariomycetidae</taxon>
        <taxon>Sordariales</taxon>
        <taxon>Podosporaceae</taxon>
        <taxon>Triangularia</taxon>
    </lineage>
</organism>
<evidence type="ECO:0000313" key="3">
    <source>
        <dbReference type="Proteomes" id="UP001303160"/>
    </source>
</evidence>
<accession>A0AAN6XDA1</accession>
<gene>
    <name evidence="2" type="ORF">QBC40DRAFT_178657</name>
</gene>
<feature type="region of interest" description="Disordered" evidence="1">
    <location>
        <begin position="219"/>
        <end position="259"/>
    </location>
</feature>
<dbReference type="AlphaFoldDB" id="A0AAN6XDA1"/>
<keyword evidence="3" id="KW-1185">Reference proteome</keyword>
<dbReference type="Proteomes" id="UP001303160">
    <property type="component" value="Unassembled WGS sequence"/>
</dbReference>
<feature type="compositionally biased region" description="Low complexity" evidence="1">
    <location>
        <begin position="220"/>
        <end position="236"/>
    </location>
</feature>
<reference evidence="2" key="2">
    <citation type="submission" date="2023-05" db="EMBL/GenBank/DDBJ databases">
        <authorList>
            <consortium name="Lawrence Berkeley National Laboratory"/>
            <person name="Steindorff A."/>
            <person name="Hensen N."/>
            <person name="Bonometti L."/>
            <person name="Westerberg I."/>
            <person name="Brannstrom I.O."/>
            <person name="Guillou S."/>
            <person name="Cros-Aarteil S."/>
            <person name="Calhoun S."/>
            <person name="Haridas S."/>
            <person name="Kuo A."/>
            <person name="Mondo S."/>
            <person name="Pangilinan J."/>
            <person name="Riley R."/>
            <person name="Labutti K."/>
            <person name="Andreopoulos B."/>
            <person name="Lipzen A."/>
            <person name="Chen C."/>
            <person name="Yanf M."/>
            <person name="Daum C."/>
            <person name="Ng V."/>
            <person name="Clum A."/>
            <person name="Ohm R."/>
            <person name="Martin F."/>
            <person name="Silar P."/>
            <person name="Natvig D."/>
            <person name="Lalanne C."/>
            <person name="Gautier V."/>
            <person name="Ament-Velasquez S.L."/>
            <person name="Kruys A."/>
            <person name="Hutchinson M.I."/>
            <person name="Powell A.J."/>
            <person name="Barry K."/>
            <person name="Miller A.N."/>
            <person name="Grigoriev I.V."/>
            <person name="Debuchy R."/>
            <person name="Gladieux P."/>
            <person name="Thoren M.H."/>
            <person name="Johannesson H."/>
        </authorList>
    </citation>
    <scope>NUCLEOTIDE SEQUENCE</scope>
    <source>
        <strain evidence="2">CBS 315.58</strain>
    </source>
</reference>
<protein>
    <submittedName>
        <fullName evidence="2">Uncharacterized protein</fullName>
    </submittedName>
</protein>
<evidence type="ECO:0000313" key="2">
    <source>
        <dbReference type="EMBL" id="KAK4198424.1"/>
    </source>
</evidence>
<name>A0AAN6XDA1_9PEZI</name>
<dbReference type="EMBL" id="MU863946">
    <property type="protein sequence ID" value="KAK4198424.1"/>
    <property type="molecule type" value="Genomic_DNA"/>
</dbReference>
<evidence type="ECO:0000256" key="1">
    <source>
        <dbReference type="SAM" id="MobiDB-lite"/>
    </source>
</evidence>
<comment type="caution">
    <text evidence="2">The sequence shown here is derived from an EMBL/GenBank/DDBJ whole genome shotgun (WGS) entry which is preliminary data.</text>
</comment>
<reference evidence="2" key="1">
    <citation type="journal article" date="2023" name="Mol. Phylogenet. Evol.">
        <title>Genome-scale phylogeny and comparative genomics of the fungal order Sordariales.</title>
        <authorList>
            <person name="Hensen N."/>
            <person name="Bonometti L."/>
            <person name="Westerberg I."/>
            <person name="Brannstrom I.O."/>
            <person name="Guillou S."/>
            <person name="Cros-Aarteil S."/>
            <person name="Calhoun S."/>
            <person name="Haridas S."/>
            <person name="Kuo A."/>
            <person name="Mondo S."/>
            <person name="Pangilinan J."/>
            <person name="Riley R."/>
            <person name="LaButti K."/>
            <person name="Andreopoulos B."/>
            <person name="Lipzen A."/>
            <person name="Chen C."/>
            <person name="Yan M."/>
            <person name="Daum C."/>
            <person name="Ng V."/>
            <person name="Clum A."/>
            <person name="Steindorff A."/>
            <person name="Ohm R.A."/>
            <person name="Martin F."/>
            <person name="Silar P."/>
            <person name="Natvig D.O."/>
            <person name="Lalanne C."/>
            <person name="Gautier V."/>
            <person name="Ament-Velasquez S.L."/>
            <person name="Kruys A."/>
            <person name="Hutchinson M.I."/>
            <person name="Powell A.J."/>
            <person name="Barry K."/>
            <person name="Miller A.N."/>
            <person name="Grigoriev I.V."/>
            <person name="Debuchy R."/>
            <person name="Gladieux P."/>
            <person name="Hiltunen Thoren M."/>
            <person name="Johannesson H."/>
        </authorList>
    </citation>
    <scope>NUCLEOTIDE SEQUENCE</scope>
    <source>
        <strain evidence="2">CBS 315.58</strain>
    </source>
</reference>